<protein>
    <submittedName>
        <fullName evidence="1">Uncharacterized protein</fullName>
    </submittedName>
</protein>
<dbReference type="EMBL" id="JANBUN010001872">
    <property type="protein sequence ID" value="KAJ2796450.1"/>
    <property type="molecule type" value="Genomic_DNA"/>
</dbReference>
<dbReference type="Proteomes" id="UP001140087">
    <property type="component" value="Unassembled WGS sequence"/>
</dbReference>
<keyword evidence="2" id="KW-1185">Reference proteome</keyword>
<comment type="caution">
    <text evidence="1">The sequence shown here is derived from an EMBL/GenBank/DDBJ whole genome shotgun (WGS) entry which is preliminary data.</text>
</comment>
<evidence type="ECO:0000313" key="2">
    <source>
        <dbReference type="Proteomes" id="UP001140087"/>
    </source>
</evidence>
<organism evidence="1 2">
    <name type="scientific">Coemansia helicoidea</name>
    <dbReference type="NCBI Taxonomy" id="1286919"/>
    <lineage>
        <taxon>Eukaryota</taxon>
        <taxon>Fungi</taxon>
        <taxon>Fungi incertae sedis</taxon>
        <taxon>Zoopagomycota</taxon>
        <taxon>Kickxellomycotina</taxon>
        <taxon>Kickxellomycetes</taxon>
        <taxon>Kickxellales</taxon>
        <taxon>Kickxellaceae</taxon>
        <taxon>Coemansia</taxon>
    </lineage>
</organism>
<evidence type="ECO:0000313" key="1">
    <source>
        <dbReference type="EMBL" id="KAJ2796450.1"/>
    </source>
</evidence>
<sequence>MAATLNRYTLSVALRADACAEAPAVEATVHFSGAASDPKLVALHAEDGRQDDGTVLFAASLDVALPETVASAEFRVDGADVAATAAPAPGDRPAAAADLPEHVVAAGIAVAPASGSPVDSAICTPSEASASAENDNGDDHGMYLPPAFAPLWLPQMDPG</sequence>
<accession>A0ACC1KXH4</accession>
<name>A0ACC1KXH4_9FUNG</name>
<reference evidence="1" key="1">
    <citation type="submission" date="2022-07" db="EMBL/GenBank/DDBJ databases">
        <title>Phylogenomic reconstructions and comparative analyses of Kickxellomycotina fungi.</title>
        <authorList>
            <person name="Reynolds N.K."/>
            <person name="Stajich J.E."/>
            <person name="Barry K."/>
            <person name="Grigoriev I.V."/>
            <person name="Crous P."/>
            <person name="Smith M.E."/>
        </authorList>
    </citation>
    <scope>NUCLEOTIDE SEQUENCE</scope>
    <source>
        <strain evidence="1">BCRC 34780</strain>
    </source>
</reference>
<proteinExistence type="predicted"/>
<gene>
    <name evidence="1" type="ORF">H4R21_004712</name>
</gene>